<dbReference type="Gene3D" id="3.40.50.200">
    <property type="entry name" value="Peptidase S8/S53 domain"/>
    <property type="match status" value="1"/>
</dbReference>
<dbReference type="PROSITE" id="PS00136">
    <property type="entry name" value="SUBTILASE_ASP"/>
    <property type="match status" value="1"/>
</dbReference>
<feature type="active site" description="Charge relay system" evidence="5">
    <location>
        <position position="19"/>
    </location>
</feature>
<sequence length="388" mass="41098">MYYNQKSGNGQGVNIYVVDSGMNIDHPYFEGRASNFAKCYTNLDGDCYKDYTGHGTAVGGLAVGKVVGTAQGANVTNVKCFYNAGKAGKRTNMVWVNSALQDILNDHLAKLKDKPSGWTGSVVNLSWGDDGNRDSSTAKLINNMYYAGMTVVVSAGNFRDSGVSADSTWPCNMNTICVGAINKNYEQDWYSNTGGNVTVLAPGTDVYTLDYDRTSIHHETGTSFASPIVAGIVAGFVGWEDMSNGDVDDVNKARARLAANMLTNILGDKEGSSNLDGSDNNFATNGIRHKNRKLNNPYVGVGDVIESSTYIDYNPFGFKTVTGEISLYGMAATATHKGATTTDAGSITVSINTAAITNESAALATDDPTIVFVSNSTTPASTPATTPK</sequence>
<comment type="similarity">
    <text evidence="1 5 6">Belongs to the peptidase S8 family.</text>
</comment>
<dbReference type="OrthoDB" id="206201at2759"/>
<gene>
    <name evidence="8" type="ORF">K490DRAFT_42447</name>
</gene>
<evidence type="ECO:0000256" key="6">
    <source>
        <dbReference type="RuleBase" id="RU003355"/>
    </source>
</evidence>
<dbReference type="Pfam" id="PF00082">
    <property type="entry name" value="Peptidase_S8"/>
    <property type="match status" value="1"/>
</dbReference>
<dbReference type="GO" id="GO:0004252">
    <property type="term" value="F:serine-type endopeptidase activity"/>
    <property type="evidence" value="ECO:0007669"/>
    <property type="project" value="UniProtKB-UniRule"/>
</dbReference>
<keyword evidence="3 5" id="KW-0378">Hydrolase</keyword>
<evidence type="ECO:0000256" key="2">
    <source>
        <dbReference type="ARBA" id="ARBA00022670"/>
    </source>
</evidence>
<feature type="domain" description="Peptidase S8/S53" evidence="7">
    <location>
        <begin position="10"/>
        <end position="235"/>
    </location>
</feature>
<dbReference type="PRINTS" id="PR00723">
    <property type="entry name" value="SUBTILISIN"/>
</dbReference>
<feature type="active site" description="Charge relay system" evidence="5">
    <location>
        <position position="223"/>
    </location>
</feature>
<dbReference type="PROSITE" id="PS51892">
    <property type="entry name" value="SUBTILASE"/>
    <property type="match status" value="1"/>
</dbReference>
<comment type="caution">
    <text evidence="8">The sequence shown here is derived from an EMBL/GenBank/DDBJ whole genome shotgun (WGS) entry which is preliminary data.</text>
</comment>
<dbReference type="PANTHER" id="PTHR43806:SF11">
    <property type="entry name" value="CEREVISIN-RELATED"/>
    <property type="match status" value="1"/>
</dbReference>
<dbReference type="AlphaFoldDB" id="A0A9P4LZM6"/>
<evidence type="ECO:0000259" key="7">
    <source>
        <dbReference type="Pfam" id="PF00082"/>
    </source>
</evidence>
<organism evidence="8 9">
    <name type="scientific">Saccharata proteae CBS 121410</name>
    <dbReference type="NCBI Taxonomy" id="1314787"/>
    <lineage>
        <taxon>Eukaryota</taxon>
        <taxon>Fungi</taxon>
        <taxon>Dikarya</taxon>
        <taxon>Ascomycota</taxon>
        <taxon>Pezizomycotina</taxon>
        <taxon>Dothideomycetes</taxon>
        <taxon>Dothideomycetes incertae sedis</taxon>
        <taxon>Botryosphaeriales</taxon>
        <taxon>Saccharataceae</taxon>
        <taxon>Saccharata</taxon>
    </lineage>
</organism>
<dbReference type="InterPro" id="IPR015500">
    <property type="entry name" value="Peptidase_S8_subtilisin-rel"/>
</dbReference>
<dbReference type="Proteomes" id="UP000799776">
    <property type="component" value="Unassembled WGS sequence"/>
</dbReference>
<dbReference type="EMBL" id="ML978721">
    <property type="protein sequence ID" value="KAF2087073.1"/>
    <property type="molecule type" value="Genomic_DNA"/>
</dbReference>
<feature type="active site" description="Charge relay system" evidence="5">
    <location>
        <position position="54"/>
    </location>
</feature>
<dbReference type="InterPro" id="IPR000209">
    <property type="entry name" value="Peptidase_S8/S53_dom"/>
</dbReference>
<evidence type="ECO:0000256" key="1">
    <source>
        <dbReference type="ARBA" id="ARBA00011073"/>
    </source>
</evidence>
<evidence type="ECO:0000256" key="3">
    <source>
        <dbReference type="ARBA" id="ARBA00022801"/>
    </source>
</evidence>
<accession>A0A9P4LZM6</accession>
<reference evidence="8" key="1">
    <citation type="journal article" date="2020" name="Stud. Mycol.">
        <title>101 Dothideomycetes genomes: a test case for predicting lifestyles and emergence of pathogens.</title>
        <authorList>
            <person name="Haridas S."/>
            <person name="Albert R."/>
            <person name="Binder M."/>
            <person name="Bloem J."/>
            <person name="Labutti K."/>
            <person name="Salamov A."/>
            <person name="Andreopoulos B."/>
            <person name="Baker S."/>
            <person name="Barry K."/>
            <person name="Bills G."/>
            <person name="Bluhm B."/>
            <person name="Cannon C."/>
            <person name="Castanera R."/>
            <person name="Culley D."/>
            <person name="Daum C."/>
            <person name="Ezra D."/>
            <person name="Gonzalez J."/>
            <person name="Henrissat B."/>
            <person name="Kuo A."/>
            <person name="Liang C."/>
            <person name="Lipzen A."/>
            <person name="Lutzoni F."/>
            <person name="Magnuson J."/>
            <person name="Mondo S."/>
            <person name="Nolan M."/>
            <person name="Ohm R."/>
            <person name="Pangilinan J."/>
            <person name="Park H.-J."/>
            <person name="Ramirez L."/>
            <person name="Alfaro M."/>
            <person name="Sun H."/>
            <person name="Tritt A."/>
            <person name="Yoshinaga Y."/>
            <person name="Zwiers L.-H."/>
            <person name="Turgeon B."/>
            <person name="Goodwin S."/>
            <person name="Spatafora J."/>
            <person name="Crous P."/>
            <person name="Grigoriev I."/>
        </authorList>
    </citation>
    <scope>NUCLEOTIDE SEQUENCE</scope>
    <source>
        <strain evidence="8">CBS 121410</strain>
    </source>
</reference>
<dbReference type="PROSITE" id="PS00137">
    <property type="entry name" value="SUBTILASE_HIS"/>
    <property type="match status" value="1"/>
</dbReference>
<keyword evidence="2 5" id="KW-0645">Protease</keyword>
<protein>
    <submittedName>
        <fullName evidence="8">Subtilisin-like protein</fullName>
    </submittedName>
</protein>
<proteinExistence type="inferred from homology"/>
<keyword evidence="9" id="KW-1185">Reference proteome</keyword>
<dbReference type="InterPro" id="IPR022398">
    <property type="entry name" value="Peptidase_S8_His-AS"/>
</dbReference>
<dbReference type="InterPro" id="IPR036852">
    <property type="entry name" value="Peptidase_S8/S53_dom_sf"/>
</dbReference>
<dbReference type="InterPro" id="IPR050131">
    <property type="entry name" value="Peptidase_S8_subtilisin-like"/>
</dbReference>
<evidence type="ECO:0000256" key="4">
    <source>
        <dbReference type="ARBA" id="ARBA00022825"/>
    </source>
</evidence>
<dbReference type="GO" id="GO:0006508">
    <property type="term" value="P:proteolysis"/>
    <property type="evidence" value="ECO:0007669"/>
    <property type="project" value="UniProtKB-KW"/>
</dbReference>
<dbReference type="InterPro" id="IPR023827">
    <property type="entry name" value="Peptidase_S8_Asp-AS"/>
</dbReference>
<evidence type="ECO:0000313" key="9">
    <source>
        <dbReference type="Proteomes" id="UP000799776"/>
    </source>
</evidence>
<evidence type="ECO:0000313" key="8">
    <source>
        <dbReference type="EMBL" id="KAF2087073.1"/>
    </source>
</evidence>
<name>A0A9P4LZM6_9PEZI</name>
<dbReference type="InterPro" id="IPR023828">
    <property type="entry name" value="Peptidase_S8_Ser-AS"/>
</dbReference>
<dbReference type="PANTHER" id="PTHR43806">
    <property type="entry name" value="PEPTIDASE S8"/>
    <property type="match status" value="1"/>
</dbReference>
<dbReference type="SUPFAM" id="SSF52743">
    <property type="entry name" value="Subtilisin-like"/>
    <property type="match status" value="1"/>
</dbReference>
<keyword evidence="4 5" id="KW-0720">Serine protease</keyword>
<evidence type="ECO:0000256" key="5">
    <source>
        <dbReference type="PROSITE-ProRule" id="PRU01240"/>
    </source>
</evidence>
<dbReference type="PROSITE" id="PS00138">
    <property type="entry name" value="SUBTILASE_SER"/>
    <property type="match status" value="1"/>
</dbReference>